<proteinExistence type="predicted"/>
<reference evidence="5" key="2">
    <citation type="submission" date="2016-11" db="EMBL/GenBank/DDBJ databases">
        <authorList>
            <person name="Varghese N."/>
            <person name="Submissions S."/>
        </authorList>
    </citation>
    <scope>NUCLEOTIDE SEQUENCE [LARGE SCALE GENOMIC DNA]</scope>
    <source>
        <strain evidence="5">DSM 19729</strain>
    </source>
</reference>
<feature type="signal peptide" evidence="1">
    <location>
        <begin position="1"/>
        <end position="19"/>
    </location>
</feature>
<evidence type="ECO:0000313" key="4">
    <source>
        <dbReference type="EMBL" id="SHG70905.1"/>
    </source>
</evidence>
<evidence type="ECO:0000313" key="3">
    <source>
        <dbReference type="EMBL" id="PRZ24175.1"/>
    </source>
</evidence>
<dbReference type="Gene3D" id="3.60.10.10">
    <property type="entry name" value="Endonuclease/exonuclease/phosphatase"/>
    <property type="match status" value="1"/>
</dbReference>
<keyword evidence="4" id="KW-0378">Hydrolase</keyword>
<dbReference type="AlphaFoldDB" id="A0A1M5M0X0"/>
<accession>A0A1M5M0X0</accession>
<reference evidence="3 6" key="3">
    <citation type="submission" date="2018-03" db="EMBL/GenBank/DDBJ databases">
        <title>Genomic Encyclopedia of Archaeal and Bacterial Type Strains, Phase II (KMG-II): from individual species to whole genera.</title>
        <authorList>
            <person name="Goeker M."/>
        </authorList>
    </citation>
    <scope>NUCLEOTIDE SEQUENCE [LARGE SCALE GENOMIC DNA]</scope>
    <source>
        <strain evidence="3 6">DSM 17797</strain>
    </source>
</reference>
<gene>
    <name evidence="3" type="ORF">BC624_104293</name>
    <name evidence="4" type="ORF">SAMN05443373_103293</name>
</gene>
<feature type="chain" id="PRO_5012229071" evidence="1">
    <location>
        <begin position="20"/>
        <end position="285"/>
    </location>
</feature>
<dbReference type="InterPro" id="IPR050410">
    <property type="entry name" value="CCR4/nocturin_mRNA_transcr"/>
</dbReference>
<sequence>MRKIMIISGLLFGFVTAVAQTKRQTDLNIMTFNIRYDNPDDGLNNWKFRKENVVKVIRFHEVDILGTQEVLSNQLKEISGQLQDYAVIGVGREDGKEKGEYSPILYKKDKFALIKSGYFWLSETPEKPSRGWDAACERIATWVQLKDKATGKKFFVLNTHFDHIGAVAREESVKLILNKTAELSEGLPQIVMGDFNASPESSVVQGIIRPTNSIALFDSKKSASLVYGPDWSFHDFGRIPFTERTLIDYIFVSKNVKVLKYGVLAETVNEYFLSDHTPVLVRVSL</sequence>
<dbReference type="Proteomes" id="UP000237771">
    <property type="component" value="Unassembled WGS sequence"/>
</dbReference>
<dbReference type="GO" id="GO:0000175">
    <property type="term" value="F:3'-5'-RNA exonuclease activity"/>
    <property type="evidence" value="ECO:0007669"/>
    <property type="project" value="TreeGrafter"/>
</dbReference>
<dbReference type="EMBL" id="PVUB01000004">
    <property type="protein sequence ID" value="PRZ24175.1"/>
    <property type="molecule type" value="Genomic_DNA"/>
</dbReference>
<dbReference type="CDD" id="cd09083">
    <property type="entry name" value="EEP-1"/>
    <property type="match status" value="1"/>
</dbReference>
<keyword evidence="4" id="KW-0255">Endonuclease</keyword>
<organism evidence="4 5">
    <name type="scientific">Flavobacterium granuli</name>
    <dbReference type="NCBI Taxonomy" id="280093"/>
    <lineage>
        <taxon>Bacteria</taxon>
        <taxon>Pseudomonadati</taxon>
        <taxon>Bacteroidota</taxon>
        <taxon>Flavobacteriia</taxon>
        <taxon>Flavobacteriales</taxon>
        <taxon>Flavobacteriaceae</taxon>
        <taxon>Flavobacterium</taxon>
    </lineage>
</organism>
<dbReference type="Pfam" id="PF03372">
    <property type="entry name" value="Exo_endo_phos"/>
    <property type="match status" value="1"/>
</dbReference>
<keyword evidence="6" id="KW-1185">Reference proteome</keyword>
<dbReference type="GO" id="GO:0004519">
    <property type="term" value="F:endonuclease activity"/>
    <property type="evidence" value="ECO:0007669"/>
    <property type="project" value="UniProtKB-KW"/>
</dbReference>
<protein>
    <submittedName>
        <fullName evidence="3">Endonuclease/exonuclease/phosphatase family metal-dependent hydrolase</fullName>
    </submittedName>
    <submittedName>
        <fullName evidence="4">Metal-dependent hydrolase, endonuclease/exonuclease/phosphatase family</fullName>
    </submittedName>
</protein>
<evidence type="ECO:0000313" key="5">
    <source>
        <dbReference type="Proteomes" id="UP000184384"/>
    </source>
</evidence>
<evidence type="ECO:0000256" key="1">
    <source>
        <dbReference type="SAM" id="SignalP"/>
    </source>
</evidence>
<keyword evidence="1" id="KW-0732">Signal</keyword>
<reference evidence="4" key="1">
    <citation type="submission" date="2016-11" db="EMBL/GenBank/DDBJ databases">
        <authorList>
            <person name="Jaros S."/>
            <person name="Januszkiewicz K."/>
            <person name="Wedrychowicz H."/>
        </authorList>
    </citation>
    <scope>NUCLEOTIDE SEQUENCE [LARGE SCALE GENOMIC DNA]</scope>
    <source>
        <strain evidence="4">DSM 19729</strain>
    </source>
</reference>
<dbReference type="EMBL" id="FQWO01000003">
    <property type="protein sequence ID" value="SHG70905.1"/>
    <property type="molecule type" value="Genomic_DNA"/>
</dbReference>
<evidence type="ECO:0000313" key="6">
    <source>
        <dbReference type="Proteomes" id="UP000237771"/>
    </source>
</evidence>
<keyword evidence="4" id="KW-0269">Exonuclease</keyword>
<evidence type="ECO:0000259" key="2">
    <source>
        <dbReference type="Pfam" id="PF03372"/>
    </source>
</evidence>
<dbReference type="SUPFAM" id="SSF56219">
    <property type="entry name" value="DNase I-like"/>
    <property type="match status" value="1"/>
</dbReference>
<dbReference type="RefSeq" id="WP_072941982.1">
    <property type="nucleotide sequence ID" value="NZ_FQWO01000003.1"/>
</dbReference>
<dbReference type="OrthoDB" id="9793162at2"/>
<dbReference type="InterPro" id="IPR036691">
    <property type="entry name" value="Endo/exonu/phosph_ase_sf"/>
</dbReference>
<dbReference type="Proteomes" id="UP000184384">
    <property type="component" value="Unassembled WGS sequence"/>
</dbReference>
<dbReference type="STRING" id="280093.SAMN05443373_103293"/>
<dbReference type="PANTHER" id="PTHR12121">
    <property type="entry name" value="CARBON CATABOLITE REPRESSOR PROTEIN 4"/>
    <property type="match status" value="1"/>
</dbReference>
<dbReference type="InterPro" id="IPR005135">
    <property type="entry name" value="Endo/exonuclease/phosphatase"/>
</dbReference>
<keyword evidence="4" id="KW-0540">Nuclease</keyword>
<name>A0A1M5M0X0_9FLAO</name>
<dbReference type="PANTHER" id="PTHR12121:SF36">
    <property type="entry name" value="ENDONUCLEASE_EXONUCLEASE_PHOSPHATASE DOMAIN-CONTAINING PROTEIN"/>
    <property type="match status" value="1"/>
</dbReference>
<feature type="domain" description="Endonuclease/exonuclease/phosphatase" evidence="2">
    <location>
        <begin position="30"/>
        <end position="276"/>
    </location>
</feature>